<evidence type="ECO:0000259" key="1">
    <source>
        <dbReference type="Pfam" id="PF00534"/>
    </source>
</evidence>
<gene>
    <name evidence="2" type="ORF">METZ01_LOCUS337205</name>
</gene>
<dbReference type="EMBL" id="UINC01114201">
    <property type="protein sequence ID" value="SVC84351.1"/>
    <property type="molecule type" value="Genomic_DNA"/>
</dbReference>
<feature type="domain" description="Glycosyl transferase family 1" evidence="1">
    <location>
        <begin position="180"/>
        <end position="291"/>
    </location>
</feature>
<dbReference type="Gene3D" id="3.40.50.2000">
    <property type="entry name" value="Glycogen Phosphorylase B"/>
    <property type="match status" value="2"/>
</dbReference>
<dbReference type="AlphaFoldDB" id="A0A382QJB4"/>
<organism evidence="2">
    <name type="scientific">marine metagenome</name>
    <dbReference type="NCBI Taxonomy" id="408172"/>
    <lineage>
        <taxon>unclassified sequences</taxon>
        <taxon>metagenomes</taxon>
        <taxon>ecological metagenomes</taxon>
    </lineage>
</organism>
<dbReference type="CDD" id="cd03801">
    <property type="entry name" value="GT4_PimA-like"/>
    <property type="match status" value="1"/>
</dbReference>
<evidence type="ECO:0000313" key="2">
    <source>
        <dbReference type="EMBL" id="SVC84351.1"/>
    </source>
</evidence>
<reference evidence="2" key="1">
    <citation type="submission" date="2018-05" db="EMBL/GenBank/DDBJ databases">
        <authorList>
            <person name="Lanie J.A."/>
            <person name="Ng W.-L."/>
            <person name="Kazmierczak K.M."/>
            <person name="Andrzejewski T.M."/>
            <person name="Davidsen T.M."/>
            <person name="Wayne K.J."/>
            <person name="Tettelin H."/>
            <person name="Glass J.I."/>
            <person name="Rusch D."/>
            <person name="Podicherti R."/>
            <person name="Tsui H.-C.T."/>
            <person name="Winkler M.E."/>
        </authorList>
    </citation>
    <scope>NUCLEOTIDE SEQUENCE</scope>
</reference>
<sequence>MAVRTVLVCETQVPFVTGGAESHVRELVKHLRTAGYETDLVSVPFKWYPKEEILGHAAAWRLLDLSESNGRSVDLVIGTKFPSYFARHPNKVVWLIHQYRAAYELCGTEYSDFAHTEQDVKLREQLIELDTTMLGECQRRYTNSENTAARLRRFNGLDADALYHPPPLAEQLYHEAYGSYILSVGRLESVKRIDLIIGAMRHTDPGIRLVIVGEGTQELALRKRAEAVSAQIDFRGRVTDSELIDLYANARAVVYPPYDEDFGYVTLEAFLAHKPVVTAADSGGPLAFIENN</sequence>
<protein>
    <recommendedName>
        <fullName evidence="1">Glycosyl transferase family 1 domain-containing protein</fullName>
    </recommendedName>
</protein>
<accession>A0A382QJB4</accession>
<dbReference type="PANTHER" id="PTHR45947">
    <property type="entry name" value="SULFOQUINOVOSYL TRANSFERASE SQD2"/>
    <property type="match status" value="1"/>
</dbReference>
<dbReference type="Pfam" id="PF00534">
    <property type="entry name" value="Glycos_transf_1"/>
    <property type="match status" value="1"/>
</dbReference>
<dbReference type="GO" id="GO:0016757">
    <property type="term" value="F:glycosyltransferase activity"/>
    <property type="evidence" value="ECO:0007669"/>
    <property type="project" value="InterPro"/>
</dbReference>
<proteinExistence type="predicted"/>
<dbReference type="PANTHER" id="PTHR45947:SF3">
    <property type="entry name" value="SULFOQUINOVOSYL TRANSFERASE SQD2"/>
    <property type="match status" value="1"/>
</dbReference>
<dbReference type="InterPro" id="IPR001296">
    <property type="entry name" value="Glyco_trans_1"/>
</dbReference>
<name>A0A382QJB4_9ZZZZ</name>
<dbReference type="InterPro" id="IPR050194">
    <property type="entry name" value="Glycosyltransferase_grp1"/>
</dbReference>
<feature type="non-terminal residue" evidence="2">
    <location>
        <position position="292"/>
    </location>
</feature>
<dbReference type="SUPFAM" id="SSF53756">
    <property type="entry name" value="UDP-Glycosyltransferase/glycogen phosphorylase"/>
    <property type="match status" value="1"/>
</dbReference>